<evidence type="ECO:0000256" key="25">
    <source>
        <dbReference type="ARBA" id="ARBA00023266"/>
    </source>
</evidence>
<proteinExistence type="inferred from homology"/>
<keyword evidence="25" id="KW-0711">Selenium</keyword>
<dbReference type="SMART" id="SM00577">
    <property type="entry name" value="CPDc"/>
    <property type="match status" value="1"/>
</dbReference>
<dbReference type="CDD" id="cd02195">
    <property type="entry name" value="SelD"/>
    <property type="match status" value="1"/>
</dbReference>
<dbReference type="PROSITE" id="PS00087">
    <property type="entry name" value="SOD_CU_ZN_1"/>
    <property type="match status" value="1"/>
</dbReference>
<evidence type="ECO:0000256" key="6">
    <source>
        <dbReference type="ARBA" id="ARBA00012682"/>
    </source>
</evidence>
<dbReference type="Pfam" id="PF03031">
    <property type="entry name" value="NIF"/>
    <property type="match status" value="1"/>
</dbReference>
<evidence type="ECO:0000256" key="11">
    <source>
        <dbReference type="ARBA" id="ARBA00022741"/>
    </source>
</evidence>
<dbReference type="PRINTS" id="PR00068">
    <property type="entry name" value="CUZNDISMTASE"/>
</dbReference>
<keyword evidence="11" id="KW-0547">Nucleotide-binding</keyword>
<evidence type="ECO:0000256" key="19">
    <source>
        <dbReference type="ARBA" id="ARBA00022989"/>
    </source>
</evidence>
<evidence type="ECO:0000256" key="22">
    <source>
        <dbReference type="ARBA" id="ARBA00023128"/>
    </source>
</evidence>
<keyword evidence="10" id="KW-0479">Metal-binding</keyword>
<evidence type="ECO:0000256" key="13">
    <source>
        <dbReference type="ARBA" id="ARBA00022792"/>
    </source>
</evidence>
<dbReference type="InterPro" id="IPR036423">
    <property type="entry name" value="SOD-like_Cu/Zn_dom_sf"/>
</dbReference>
<keyword evidence="13" id="KW-0999">Mitochondrion inner membrane</keyword>
<comment type="function">
    <text evidence="2">Essential component of the TIM23 complex, a complex that mediates the translocation of transit peptide-containing proteins across the mitochondrial inner membrane.</text>
</comment>
<reference evidence="29" key="1">
    <citation type="submission" date="2020-11" db="EMBL/GenBank/DDBJ databases">
        <authorList>
            <person name="Tran Van P."/>
        </authorList>
    </citation>
    <scope>NUCLEOTIDE SEQUENCE</scope>
</reference>
<comment type="cofactor">
    <cofactor evidence="1">
        <name>Zn(2+)</name>
        <dbReference type="ChEBI" id="CHEBI:29105"/>
    </cofactor>
</comment>
<dbReference type="Gene3D" id="3.30.1330.10">
    <property type="entry name" value="PurM-like, N-terminal domain"/>
    <property type="match status" value="1"/>
</dbReference>
<dbReference type="Pfam" id="PF02769">
    <property type="entry name" value="AIRS_C"/>
    <property type="match status" value="1"/>
</dbReference>
<dbReference type="SUPFAM" id="SSF49329">
    <property type="entry name" value="Cu,Zn superoxide dismutase-like"/>
    <property type="match status" value="1"/>
</dbReference>
<dbReference type="InterPro" id="IPR036163">
    <property type="entry name" value="HMA_dom_sf"/>
</dbReference>
<evidence type="ECO:0000256" key="12">
    <source>
        <dbReference type="ARBA" id="ARBA00022777"/>
    </source>
</evidence>
<dbReference type="OrthoDB" id="287041at2759"/>
<dbReference type="Pfam" id="PF00586">
    <property type="entry name" value="AIRS"/>
    <property type="match status" value="1"/>
</dbReference>
<keyword evidence="9" id="KW-0812">Transmembrane</keyword>
<dbReference type="GO" id="GO:0046872">
    <property type="term" value="F:metal ion binding"/>
    <property type="evidence" value="ECO:0007669"/>
    <property type="project" value="UniProtKB-KW"/>
</dbReference>
<comment type="similarity">
    <text evidence="5">Belongs to the Cu-Zn superoxide dismutase family.</text>
</comment>
<dbReference type="PANTHER" id="PTHR10256:SF0">
    <property type="entry name" value="INACTIVE SELENIDE, WATER DIKINASE-LIKE PROTEIN-RELATED"/>
    <property type="match status" value="1"/>
</dbReference>
<dbReference type="PROSITE" id="PS00332">
    <property type="entry name" value="SOD_CU_ZN_2"/>
    <property type="match status" value="1"/>
</dbReference>
<evidence type="ECO:0000256" key="17">
    <source>
        <dbReference type="ARBA" id="ARBA00022927"/>
    </source>
</evidence>
<dbReference type="InterPro" id="IPR004536">
    <property type="entry name" value="SPS/SelD"/>
</dbReference>
<dbReference type="CDD" id="cd07521">
    <property type="entry name" value="HAD_FCP1-like"/>
    <property type="match status" value="1"/>
</dbReference>
<keyword evidence="21" id="KW-0811">Translocation</keyword>
<dbReference type="FunFam" id="3.40.50.1000:FF:000019">
    <property type="entry name" value="Mitochondrial import inner membrane translocase subunit TIM50"/>
    <property type="match status" value="1"/>
</dbReference>
<evidence type="ECO:0000256" key="20">
    <source>
        <dbReference type="ARBA" id="ARBA00023008"/>
    </source>
</evidence>
<evidence type="ECO:0000256" key="8">
    <source>
        <dbReference type="ARBA" id="ARBA00022679"/>
    </source>
</evidence>
<dbReference type="EC" id="1.15.1.1" evidence="6"/>
<dbReference type="InterPro" id="IPR036412">
    <property type="entry name" value="HAD-like_sf"/>
</dbReference>
<dbReference type="Proteomes" id="UP000678499">
    <property type="component" value="Unassembled WGS sequence"/>
</dbReference>
<dbReference type="SUPFAM" id="SSF55008">
    <property type="entry name" value="HMA, heavy metal-associated domain"/>
    <property type="match status" value="1"/>
</dbReference>
<dbReference type="FunFam" id="2.60.40.200:FF:000004">
    <property type="entry name" value="Copper chaperone for superoxide dismutase"/>
    <property type="match status" value="1"/>
</dbReference>
<dbReference type="Gene3D" id="3.40.50.1000">
    <property type="entry name" value="HAD superfamily/HAD-like"/>
    <property type="match status" value="1"/>
</dbReference>
<evidence type="ECO:0000256" key="1">
    <source>
        <dbReference type="ARBA" id="ARBA00001947"/>
    </source>
</evidence>
<keyword evidence="18" id="KW-0809">Transit peptide</keyword>
<organism evidence="29">
    <name type="scientific">Notodromas monacha</name>
    <dbReference type="NCBI Taxonomy" id="399045"/>
    <lineage>
        <taxon>Eukaryota</taxon>
        <taxon>Metazoa</taxon>
        <taxon>Ecdysozoa</taxon>
        <taxon>Arthropoda</taxon>
        <taxon>Crustacea</taxon>
        <taxon>Oligostraca</taxon>
        <taxon>Ostracoda</taxon>
        <taxon>Podocopa</taxon>
        <taxon>Podocopida</taxon>
        <taxon>Cypridocopina</taxon>
        <taxon>Cypridoidea</taxon>
        <taxon>Cyprididae</taxon>
        <taxon>Notodromas</taxon>
    </lineage>
</organism>
<evidence type="ECO:0000256" key="24">
    <source>
        <dbReference type="ARBA" id="ARBA00023157"/>
    </source>
</evidence>
<dbReference type="FunFam" id="3.90.650.10:FF:000010">
    <property type="entry name" value="Selenide, water dikinase"/>
    <property type="match status" value="1"/>
</dbReference>
<evidence type="ECO:0000313" key="29">
    <source>
        <dbReference type="EMBL" id="CAD7279449.1"/>
    </source>
</evidence>
<keyword evidence="16" id="KW-0049">Antioxidant</keyword>
<dbReference type="Gene3D" id="3.30.70.100">
    <property type="match status" value="1"/>
</dbReference>
<dbReference type="Gene3D" id="2.60.40.200">
    <property type="entry name" value="Superoxide dismutase, copper/zinc binding domain"/>
    <property type="match status" value="1"/>
</dbReference>
<comment type="subcellular location">
    <subcellularLocation>
        <location evidence="3">Mitochondrion inner membrane</location>
        <topology evidence="3">Single-pass membrane protein</topology>
    </subcellularLocation>
</comment>
<evidence type="ECO:0000256" key="9">
    <source>
        <dbReference type="ARBA" id="ARBA00022692"/>
    </source>
</evidence>
<evidence type="ECO:0000256" key="7">
    <source>
        <dbReference type="ARBA" id="ARBA00022448"/>
    </source>
</evidence>
<evidence type="ECO:0000256" key="21">
    <source>
        <dbReference type="ARBA" id="ARBA00023010"/>
    </source>
</evidence>
<evidence type="ECO:0000256" key="14">
    <source>
        <dbReference type="ARBA" id="ARBA00022833"/>
    </source>
</evidence>
<dbReference type="InterPro" id="IPR036921">
    <property type="entry name" value="PurM-like_N_sf"/>
</dbReference>
<evidence type="ECO:0000259" key="28">
    <source>
        <dbReference type="PROSITE" id="PS50969"/>
    </source>
</evidence>
<dbReference type="PROSITE" id="PS50969">
    <property type="entry name" value="FCP1"/>
    <property type="match status" value="1"/>
</dbReference>
<keyword evidence="14" id="KW-0862">Zinc</keyword>
<keyword evidence="20" id="KW-0186">Copper</keyword>
<dbReference type="InterPro" id="IPR001424">
    <property type="entry name" value="SOD_Cu_Zn_dom"/>
</dbReference>
<dbReference type="SUPFAM" id="SSF56784">
    <property type="entry name" value="HAD-like"/>
    <property type="match status" value="1"/>
</dbReference>
<feature type="domain" description="FCP1 homology" evidence="28">
    <location>
        <begin position="572"/>
        <end position="716"/>
    </location>
</feature>
<protein>
    <recommendedName>
        <fullName evidence="27">Extracellular superoxide dismutase [Cu-Zn]</fullName>
        <ecNumber evidence="6">1.15.1.1</ecNumber>
    </recommendedName>
</protein>
<keyword evidence="22" id="KW-0496">Mitochondrion</keyword>
<keyword evidence="12" id="KW-0418">Kinase</keyword>
<accession>A0A7R9GG49</accession>
<dbReference type="EMBL" id="CAJPEX010001643">
    <property type="protein sequence ID" value="CAG0919601.1"/>
    <property type="molecule type" value="Genomic_DNA"/>
</dbReference>
<keyword evidence="30" id="KW-1185">Reference proteome</keyword>
<dbReference type="EMBL" id="OA883680">
    <property type="protein sequence ID" value="CAD7279449.1"/>
    <property type="molecule type" value="Genomic_DNA"/>
</dbReference>
<keyword evidence="24" id="KW-1015">Disulfide bond</keyword>
<dbReference type="Gene3D" id="3.90.650.10">
    <property type="entry name" value="PurM-like C-terminal domain"/>
    <property type="match status" value="1"/>
</dbReference>
<dbReference type="GO" id="GO:0016260">
    <property type="term" value="P:selenocysteine biosynthetic process"/>
    <property type="evidence" value="ECO:0007669"/>
    <property type="project" value="TreeGrafter"/>
</dbReference>
<evidence type="ECO:0000256" key="10">
    <source>
        <dbReference type="ARBA" id="ARBA00022723"/>
    </source>
</evidence>
<evidence type="ECO:0000313" key="30">
    <source>
        <dbReference type="Proteomes" id="UP000678499"/>
    </source>
</evidence>
<evidence type="ECO:0000256" key="16">
    <source>
        <dbReference type="ARBA" id="ARBA00022862"/>
    </source>
</evidence>
<dbReference type="GO" id="GO:0005524">
    <property type="term" value="F:ATP binding"/>
    <property type="evidence" value="ECO:0007669"/>
    <property type="project" value="UniProtKB-KW"/>
</dbReference>
<dbReference type="GO" id="GO:0005743">
    <property type="term" value="C:mitochondrial inner membrane"/>
    <property type="evidence" value="ECO:0007669"/>
    <property type="project" value="UniProtKB-SubCell"/>
</dbReference>
<dbReference type="Pfam" id="PF00080">
    <property type="entry name" value="Sod_Cu"/>
    <property type="match status" value="1"/>
</dbReference>
<keyword evidence="23" id="KW-0472">Membrane</keyword>
<sequence length="1001" mass="110442">MLVNVLTARVSAALYFEGSILCSSLRVPQTVLKDLLGGLANLVDPSNVSAQTSVKIGIGLDSAVVESRHPGLFLVQTTDFFYPLIENPYTMGKIACANVLSDLYAIGVDQCDGMQMILGISERMSKEQADIVIPLMITGFRHCARDAGVVITGGHTAYNPWMIIGGVASSLCTEEEFFRPDRASIGDLIVLTKPLGTQVAVNAFKWYCNPIHPKLPKLKEITSFEEVCEAYESATASMIRLNRIGAKLMKKYGATAATDVTGFGILGHADNLAKSQIREVTFIIKTLPVIAKMREVTDAFNDMFGIRRGYSAETSGGLLVCLPKGNAEKFCDEIQELDGKEAWIIGEVVPGSRNAVIDENYEILDGNMGSTYVTLILRNQNLFKQLLTSKSRGCVNVTIVNRGCPSRCLSSLTHGHVKCSVLGCNQGKSFTTWSKLRSKIDTDASKPISGVLFNDKLTGVTLSKEEQAKMNINEMASESEEERKKRESSWRVMKYTFLFFGVLIGSSFLYVVVEWGAPKRDESGELIVDEFSGLPTVQQHLNRAWNEIKNYNKMIKDPSRSKLLPDPLTEPYYQPPLTLVLEMTDILVHPDWTYETGWRFKKRPGVDFFLQQVGPPHFEIVIYTAEQGLTAFPILDTLDPNGYIMYRLFRDSTRYVDGVHKKDLNCLNRELSKVIMVDWNQEATSLNPQNTLLLKKWDGSDNDRALIDLALMLKTIATSGVTDVRDVIQFYMSFPDPIEAYRENQRRLQIEFGVNMKGNCCRKTVEKVLGDRDDIKLEKLDPANQRLIVATNQPAESVRQLIETSGLKAVVLGYGQENQSSAVVQFLGPSSVKGVVRFAMERPDECVIDGTIDGLAPGPHGIHIHECGDISRGCDSVGDHYNPLDAPHGDPSSPADRRHLGDLGNIVADESGRATFRLSDKLLKVPDIIGRSMVITAGPDDCGSGEHPRSLIDGNSGDRLACGIIARSSGLFGNTKRLCACDGVSIWDERDRPLAGPGRRA</sequence>
<dbReference type="AlphaFoldDB" id="A0A7R9GG49"/>
<keyword evidence="8" id="KW-0808">Transferase</keyword>
<dbReference type="InterPro" id="IPR016188">
    <property type="entry name" value="PurM-like_N"/>
</dbReference>
<dbReference type="InterPro" id="IPR004274">
    <property type="entry name" value="FCP1_dom"/>
</dbReference>
<dbReference type="InterPro" id="IPR036676">
    <property type="entry name" value="PurM-like_C_sf"/>
</dbReference>
<keyword evidence="19" id="KW-1133">Transmembrane helix</keyword>
<dbReference type="InterPro" id="IPR018152">
    <property type="entry name" value="SOD_Cu/Zn_BS"/>
</dbReference>
<evidence type="ECO:0000256" key="5">
    <source>
        <dbReference type="ARBA" id="ARBA00010457"/>
    </source>
</evidence>
<comment type="similarity">
    <text evidence="4">Belongs to the TIM50 family.</text>
</comment>
<dbReference type="PANTHER" id="PTHR10256">
    <property type="entry name" value="SELENIDE, WATER DIKINASE"/>
    <property type="match status" value="1"/>
</dbReference>
<dbReference type="InterPro" id="IPR010918">
    <property type="entry name" value="PurM-like_C_dom"/>
</dbReference>
<gene>
    <name evidence="29" type="ORF">NMOB1V02_LOCUS7122</name>
</gene>
<dbReference type="SUPFAM" id="SSF55326">
    <property type="entry name" value="PurM N-terminal domain-like"/>
    <property type="match status" value="1"/>
</dbReference>
<evidence type="ECO:0000256" key="23">
    <source>
        <dbReference type="ARBA" id="ARBA00023136"/>
    </source>
</evidence>
<keyword evidence="17" id="KW-0653">Protein transport</keyword>
<dbReference type="CDD" id="cd00305">
    <property type="entry name" value="Cu-Zn_Superoxide_Dismutase"/>
    <property type="match status" value="1"/>
</dbReference>
<dbReference type="NCBIfam" id="TIGR00476">
    <property type="entry name" value="selD"/>
    <property type="match status" value="1"/>
</dbReference>
<evidence type="ECO:0000256" key="27">
    <source>
        <dbReference type="ARBA" id="ARBA00072705"/>
    </source>
</evidence>
<name>A0A7R9GG49_9CRUS</name>
<dbReference type="GO" id="GO:0015031">
    <property type="term" value="P:protein transport"/>
    <property type="evidence" value="ECO:0007669"/>
    <property type="project" value="UniProtKB-KW"/>
</dbReference>
<evidence type="ECO:0000256" key="15">
    <source>
        <dbReference type="ARBA" id="ARBA00022840"/>
    </source>
</evidence>
<evidence type="ECO:0000256" key="4">
    <source>
        <dbReference type="ARBA" id="ARBA00006344"/>
    </source>
</evidence>
<evidence type="ECO:0000256" key="2">
    <source>
        <dbReference type="ARBA" id="ARBA00002959"/>
    </source>
</evidence>
<dbReference type="GO" id="GO:0004784">
    <property type="term" value="F:superoxide dismutase activity"/>
    <property type="evidence" value="ECO:0007669"/>
    <property type="project" value="UniProtKB-EC"/>
</dbReference>
<keyword evidence="15" id="KW-0067">ATP-binding</keyword>
<dbReference type="SUPFAM" id="SSF56042">
    <property type="entry name" value="PurM C-terminal domain-like"/>
    <property type="match status" value="1"/>
</dbReference>
<dbReference type="InterPro" id="IPR023214">
    <property type="entry name" value="HAD_sf"/>
</dbReference>
<keyword evidence="7" id="KW-0813">Transport</keyword>
<dbReference type="GO" id="GO:0004756">
    <property type="term" value="F:selenide, water dikinase activity"/>
    <property type="evidence" value="ECO:0007669"/>
    <property type="project" value="TreeGrafter"/>
</dbReference>
<evidence type="ECO:0000256" key="18">
    <source>
        <dbReference type="ARBA" id="ARBA00022946"/>
    </source>
</evidence>
<evidence type="ECO:0000256" key="26">
    <source>
        <dbReference type="ARBA" id="ARBA00061911"/>
    </source>
</evidence>
<comment type="subunit">
    <text evidence="26">Component of the TIM23 complex at least composed of Tim23, Tim17 (Tim17a1, Tim17a2 or Tim17b1) and a Tim50.</text>
</comment>
<evidence type="ECO:0000256" key="3">
    <source>
        <dbReference type="ARBA" id="ARBA00004434"/>
    </source>
</evidence>